<dbReference type="GO" id="GO:0003677">
    <property type="term" value="F:DNA binding"/>
    <property type="evidence" value="ECO:0007669"/>
    <property type="project" value="InterPro"/>
</dbReference>
<dbReference type="OrthoDB" id="5520441at2"/>
<evidence type="ECO:0000313" key="2">
    <source>
        <dbReference type="EMBL" id="QED26093.1"/>
    </source>
</evidence>
<sequence length="70" mass="8036">MMQPDETFEMPDDDDFHGRKRELLRQGIEQGTLSWTEISQALPPEHFGEAELEVFLFTCRNLGIEVVGTP</sequence>
<dbReference type="Gene3D" id="1.10.220.120">
    <property type="entry name" value="Sigma-70 factor, region 1.1"/>
    <property type="match status" value="1"/>
</dbReference>
<keyword evidence="3" id="KW-1185">Reference proteome</keyword>
<organism evidence="2 3">
    <name type="scientific">Microvenator marinus</name>
    <dbReference type="NCBI Taxonomy" id="2600177"/>
    <lineage>
        <taxon>Bacteria</taxon>
        <taxon>Deltaproteobacteria</taxon>
        <taxon>Bradymonadales</taxon>
        <taxon>Microvenatoraceae</taxon>
        <taxon>Microvenator</taxon>
    </lineage>
</organism>
<dbReference type="AlphaFoldDB" id="A0A5B8XPW6"/>
<dbReference type="EMBL" id="CP042467">
    <property type="protein sequence ID" value="QED26093.1"/>
    <property type="molecule type" value="Genomic_DNA"/>
</dbReference>
<dbReference type="KEGG" id="bbae:FRD01_02215"/>
<dbReference type="GO" id="GO:0016987">
    <property type="term" value="F:sigma factor activity"/>
    <property type="evidence" value="ECO:0007669"/>
    <property type="project" value="InterPro"/>
</dbReference>
<reference evidence="2 3" key="1">
    <citation type="submission" date="2019-08" db="EMBL/GenBank/DDBJ databases">
        <authorList>
            <person name="Liang Q."/>
        </authorList>
    </citation>
    <scope>NUCLEOTIDE SEQUENCE [LARGE SCALE GENOMIC DNA]</scope>
    <source>
        <strain evidence="2 3">V1718</strain>
    </source>
</reference>
<evidence type="ECO:0000313" key="3">
    <source>
        <dbReference type="Proteomes" id="UP000321595"/>
    </source>
</evidence>
<feature type="domain" description="RNA polymerase sigma factor 70 region 1.1" evidence="1">
    <location>
        <begin position="21"/>
        <end position="68"/>
    </location>
</feature>
<accession>A0A5B8XPW6</accession>
<dbReference type="Proteomes" id="UP000321595">
    <property type="component" value="Chromosome"/>
</dbReference>
<protein>
    <recommendedName>
        <fullName evidence="1">RNA polymerase sigma factor 70 region 1.1 domain-containing protein</fullName>
    </recommendedName>
</protein>
<evidence type="ECO:0000259" key="1">
    <source>
        <dbReference type="Pfam" id="PF03979"/>
    </source>
</evidence>
<dbReference type="Pfam" id="PF03979">
    <property type="entry name" value="Sigma70_r1_1"/>
    <property type="match status" value="1"/>
</dbReference>
<proteinExistence type="predicted"/>
<dbReference type="InterPro" id="IPR007127">
    <property type="entry name" value="RNA_pol_sigma_70_r1_1"/>
</dbReference>
<dbReference type="RefSeq" id="WP_146957236.1">
    <property type="nucleotide sequence ID" value="NZ_CP042467.1"/>
</dbReference>
<gene>
    <name evidence="2" type="ORF">FRD01_02215</name>
</gene>
<name>A0A5B8XPW6_9DELT</name>
<dbReference type="InterPro" id="IPR042189">
    <property type="entry name" value="RNA_pol_sigma_70_r1_1_sf"/>
</dbReference>